<dbReference type="EMBL" id="VTPC01091055">
    <property type="protein sequence ID" value="KAF2879917.1"/>
    <property type="molecule type" value="Genomic_DNA"/>
</dbReference>
<dbReference type="CDD" id="cd06558">
    <property type="entry name" value="crotonase-like"/>
    <property type="match status" value="1"/>
</dbReference>
<gene>
    <name evidence="17" type="ORF">ILUMI_26246</name>
</gene>
<evidence type="ECO:0000256" key="16">
    <source>
        <dbReference type="ARBA" id="ARBA00083575"/>
    </source>
</evidence>
<dbReference type="PANTHER" id="PTHR11941:SF45">
    <property type="entry name" value="ENOYL-COA DELTA ISOMERASE 1, MITOCHONDRIAL"/>
    <property type="match status" value="1"/>
</dbReference>
<dbReference type="GO" id="GO:0006635">
    <property type="term" value="P:fatty acid beta-oxidation"/>
    <property type="evidence" value="ECO:0007669"/>
    <property type="project" value="TreeGrafter"/>
</dbReference>
<evidence type="ECO:0000256" key="3">
    <source>
        <dbReference type="ARBA" id="ARBA00011233"/>
    </source>
</evidence>
<evidence type="ECO:0000256" key="7">
    <source>
        <dbReference type="ARBA" id="ARBA00023098"/>
    </source>
</evidence>
<accession>A0A8K0C6U9</accession>
<dbReference type="Pfam" id="PF00378">
    <property type="entry name" value="ECH_1"/>
    <property type="match status" value="1"/>
</dbReference>
<evidence type="ECO:0000256" key="14">
    <source>
        <dbReference type="ARBA" id="ARBA00056147"/>
    </source>
</evidence>
<evidence type="ECO:0000256" key="12">
    <source>
        <dbReference type="ARBA" id="ARBA00052376"/>
    </source>
</evidence>
<evidence type="ECO:0000256" key="13">
    <source>
        <dbReference type="ARBA" id="ARBA00052542"/>
    </source>
</evidence>
<keyword evidence="18" id="KW-1185">Reference proteome</keyword>
<sequence>MALARNILRTRTLVGSFRHYSSGTKLLDVSVNDENGFATVTMNRPPVNSLNLEFLTEFCNVLTDLDRNKSRGMILTSSSNKVFSAGLDILEMYKPQPERFKAFWNSLQEAWIKLYGASFPTVAVINGHSPAGGCLLAMSCEYRIMLNKFTIGLNETQLGIVAPPWFIKTMQNTISKRDTELALTTGRLFKTEEALKVGLIDEIASDKAQALSQAEAFLNRFEMIPPIARAYTKTYLRGADIQELQKNREKEVGATLSLVAQPKVQQGLEFYLAMLKNKKEAK</sequence>
<organism evidence="17 18">
    <name type="scientific">Ignelater luminosus</name>
    <name type="common">Cucubano</name>
    <name type="synonym">Pyrophorus luminosus</name>
    <dbReference type="NCBI Taxonomy" id="2038154"/>
    <lineage>
        <taxon>Eukaryota</taxon>
        <taxon>Metazoa</taxon>
        <taxon>Ecdysozoa</taxon>
        <taxon>Arthropoda</taxon>
        <taxon>Hexapoda</taxon>
        <taxon>Insecta</taxon>
        <taxon>Pterygota</taxon>
        <taxon>Neoptera</taxon>
        <taxon>Endopterygota</taxon>
        <taxon>Coleoptera</taxon>
        <taxon>Polyphaga</taxon>
        <taxon>Elateriformia</taxon>
        <taxon>Elateroidea</taxon>
        <taxon>Elateridae</taxon>
        <taxon>Agrypninae</taxon>
        <taxon>Pyrophorini</taxon>
        <taxon>Ignelater</taxon>
    </lineage>
</organism>
<dbReference type="Gene3D" id="6.10.250.170">
    <property type="match status" value="1"/>
</dbReference>
<dbReference type="GO" id="GO:0004165">
    <property type="term" value="F:delta(3)-delta(2)-enoyl-CoA isomerase activity"/>
    <property type="evidence" value="ECO:0007669"/>
    <property type="project" value="UniProtKB-EC"/>
</dbReference>
<evidence type="ECO:0000256" key="11">
    <source>
        <dbReference type="ARBA" id="ARBA00051293"/>
    </source>
</evidence>
<keyword evidence="7" id="KW-0443">Lipid metabolism</keyword>
<keyword evidence="5" id="KW-0809">Transit peptide</keyword>
<evidence type="ECO:0000256" key="5">
    <source>
        <dbReference type="ARBA" id="ARBA00022946"/>
    </source>
</evidence>
<evidence type="ECO:0000313" key="17">
    <source>
        <dbReference type="EMBL" id="KAF2879917.1"/>
    </source>
</evidence>
<comment type="catalytic activity">
    <reaction evidence="11">
        <text>(2E)-tetradecenoyl-CoA = (3Z)-tetradecenoyl-CoA</text>
        <dbReference type="Rhea" id="RHEA:29847"/>
        <dbReference type="ChEBI" id="CHEBI:61405"/>
        <dbReference type="ChEBI" id="CHEBI:61968"/>
    </reaction>
    <physiologicalReaction direction="right-to-left" evidence="11">
        <dbReference type="Rhea" id="RHEA:29849"/>
    </physiologicalReaction>
</comment>
<evidence type="ECO:0000256" key="2">
    <source>
        <dbReference type="ARBA" id="ARBA00005005"/>
    </source>
</evidence>
<evidence type="ECO:0000256" key="6">
    <source>
        <dbReference type="ARBA" id="ARBA00022990"/>
    </source>
</evidence>
<dbReference type="InterPro" id="IPR001753">
    <property type="entry name" value="Enoyl-CoA_hydra/iso"/>
</dbReference>
<comment type="catalytic activity">
    <reaction evidence="12">
        <text>(3Z)-dodecenoyl-CoA = (2E)-dodecenoyl-CoA</text>
        <dbReference type="Rhea" id="RHEA:23716"/>
        <dbReference type="ChEBI" id="CHEBI:57330"/>
        <dbReference type="ChEBI" id="CHEBI:58543"/>
        <dbReference type="EC" id="5.3.3.8"/>
    </reaction>
    <physiologicalReaction direction="left-to-right" evidence="12">
        <dbReference type="Rhea" id="RHEA:23717"/>
    </physiologicalReaction>
</comment>
<evidence type="ECO:0000256" key="9">
    <source>
        <dbReference type="ARBA" id="ARBA00023235"/>
    </source>
</evidence>
<evidence type="ECO:0000313" key="18">
    <source>
        <dbReference type="Proteomes" id="UP000801492"/>
    </source>
</evidence>
<dbReference type="Proteomes" id="UP000801492">
    <property type="component" value="Unassembled WGS sequence"/>
</dbReference>
<dbReference type="GO" id="GO:0005759">
    <property type="term" value="C:mitochondrial matrix"/>
    <property type="evidence" value="ECO:0007669"/>
    <property type="project" value="UniProtKB-SubCell"/>
</dbReference>
<dbReference type="AlphaFoldDB" id="A0A8K0C6U9"/>
<protein>
    <recommendedName>
        <fullName evidence="15">Enoyl-CoA delta isomerase 1, mitochondrial</fullName>
    </recommendedName>
    <alternativeName>
        <fullName evidence="16">3,2-trans-enoyl-CoA isomerase</fullName>
    </alternativeName>
</protein>
<dbReference type="SUPFAM" id="SSF52096">
    <property type="entry name" value="ClpP/crotonase"/>
    <property type="match status" value="1"/>
</dbReference>
<dbReference type="PANTHER" id="PTHR11941">
    <property type="entry name" value="ENOYL-COA HYDRATASE-RELATED"/>
    <property type="match status" value="1"/>
</dbReference>
<reference evidence="17" key="1">
    <citation type="submission" date="2019-08" db="EMBL/GenBank/DDBJ databases">
        <title>The genome of the North American firefly Photinus pyralis.</title>
        <authorList>
            <consortium name="Photinus pyralis genome working group"/>
            <person name="Fallon T.R."/>
            <person name="Sander Lower S.E."/>
            <person name="Weng J.-K."/>
        </authorList>
    </citation>
    <scope>NUCLEOTIDE SEQUENCE</scope>
    <source>
        <strain evidence="17">TRF0915ILg1</strain>
        <tissue evidence="17">Whole body</tissue>
    </source>
</reference>
<comment type="catalytic activity">
    <reaction evidence="13">
        <text>(3Z)-octenoyl-CoA = (2E)-octenoyl-CoA</text>
        <dbReference type="Rhea" id="RHEA:46044"/>
        <dbReference type="ChEBI" id="CHEBI:62242"/>
        <dbReference type="ChEBI" id="CHEBI:85640"/>
    </reaction>
    <physiologicalReaction direction="left-to-right" evidence="13">
        <dbReference type="Rhea" id="RHEA:46045"/>
    </physiologicalReaction>
</comment>
<evidence type="ECO:0000256" key="4">
    <source>
        <dbReference type="ARBA" id="ARBA00022832"/>
    </source>
</evidence>
<keyword evidence="8" id="KW-0496">Mitochondrion</keyword>
<keyword evidence="6" id="KW-0007">Acetylation</keyword>
<comment type="pathway">
    <text evidence="2">Lipid metabolism; fatty acid beta-oxidation.</text>
</comment>
<comment type="subcellular location">
    <subcellularLocation>
        <location evidence="1">Mitochondrion matrix</location>
    </subcellularLocation>
</comment>
<dbReference type="OrthoDB" id="1696280at2759"/>
<keyword evidence="4" id="KW-0276">Fatty acid metabolism</keyword>
<proteinExistence type="predicted"/>
<evidence type="ECO:0000256" key="15">
    <source>
        <dbReference type="ARBA" id="ARBA00068317"/>
    </source>
</evidence>
<dbReference type="Gene3D" id="3.90.226.10">
    <property type="entry name" value="2-enoyl-CoA Hydratase, Chain A, domain 1"/>
    <property type="match status" value="1"/>
</dbReference>
<dbReference type="InterPro" id="IPR029045">
    <property type="entry name" value="ClpP/crotonase-like_dom_sf"/>
</dbReference>
<dbReference type="FunFam" id="3.90.226.10:FF:000034">
    <property type="entry name" value="Enoyl-CoA delta isomerase 1"/>
    <property type="match status" value="1"/>
</dbReference>
<name>A0A8K0C6U9_IGNLU</name>
<evidence type="ECO:0000256" key="1">
    <source>
        <dbReference type="ARBA" id="ARBA00004305"/>
    </source>
</evidence>
<comment type="catalytic activity">
    <reaction evidence="10">
        <text>(3Z)-decenoyl-CoA = (2E)-decenoyl-CoA</text>
        <dbReference type="Rhea" id="RHEA:77195"/>
        <dbReference type="ChEBI" id="CHEBI:61406"/>
        <dbReference type="ChEBI" id="CHEBI:195601"/>
    </reaction>
    <physiologicalReaction direction="left-to-right" evidence="10">
        <dbReference type="Rhea" id="RHEA:77196"/>
    </physiologicalReaction>
</comment>
<evidence type="ECO:0000256" key="8">
    <source>
        <dbReference type="ARBA" id="ARBA00023128"/>
    </source>
</evidence>
<keyword evidence="9" id="KW-0413">Isomerase</keyword>
<comment type="subunit">
    <text evidence="3">Homotrimer.</text>
</comment>
<evidence type="ECO:0000256" key="10">
    <source>
        <dbReference type="ARBA" id="ARBA00050938"/>
    </source>
</evidence>
<comment type="function">
    <text evidence="14">Key enzyme of fatty acid beta-oxidation. Able to isomerize both 3-cis (3Z) and 3-trans (3E) double bonds into the 2-trans (2E) form in a range of enoyl-CoA species, with a preference for (3Z)-enoyl-CoAs over (3E)-enoyl-CoAs. The catalytic efficiency of this enzyme is not affected by the fatty acyl chain length.</text>
</comment>
<comment type="caution">
    <text evidence="17">The sequence shown here is derived from an EMBL/GenBank/DDBJ whole genome shotgun (WGS) entry which is preliminary data.</text>
</comment>